<dbReference type="Gene3D" id="1.10.390.10">
    <property type="entry name" value="Neutral Protease Domain 2"/>
    <property type="match status" value="2"/>
</dbReference>
<dbReference type="EMBL" id="SMKA01000085">
    <property type="protein sequence ID" value="TDC28074.1"/>
    <property type="molecule type" value="Genomic_DNA"/>
</dbReference>
<accession>A0A4R4PZQ5</accession>
<feature type="binding site" evidence="1">
    <location>
        <position position="307"/>
    </location>
    <ligand>
        <name>Zn(2+)</name>
        <dbReference type="ChEBI" id="CHEBI:29105"/>
        <note>catalytic</note>
    </ligand>
</feature>
<dbReference type="PANTHER" id="PTHR45726">
    <property type="entry name" value="LEUKOTRIENE A-4 HYDROLASE"/>
    <property type="match status" value="1"/>
</dbReference>
<comment type="caution">
    <text evidence="3">The sequence shown here is derived from an EMBL/GenBank/DDBJ whole genome shotgun (WGS) entry which is preliminary data.</text>
</comment>
<keyword evidence="1" id="KW-0862">Zinc</keyword>
<reference evidence="3 4" key="1">
    <citation type="submission" date="2019-03" db="EMBL/GenBank/DDBJ databases">
        <title>Draft genome sequences of novel Actinobacteria.</title>
        <authorList>
            <person name="Sahin N."/>
            <person name="Ay H."/>
            <person name="Saygin H."/>
        </authorList>
    </citation>
    <scope>NUCLEOTIDE SEQUENCE [LARGE SCALE GENOMIC DNA]</scope>
    <source>
        <strain evidence="3 4">JCM 30547</strain>
    </source>
</reference>
<feature type="chain" id="PRO_5039189860" evidence="2">
    <location>
        <begin position="17"/>
        <end position="415"/>
    </location>
</feature>
<comment type="cofactor">
    <cofactor evidence="1">
        <name>Zn(2+)</name>
        <dbReference type="ChEBI" id="CHEBI:29105"/>
    </cofactor>
    <text evidence="1">Binds 1 zinc ion per subunit.</text>
</comment>
<sequence length="415" mass="44992">MHRLLLLLLAPISLLAAPSSPPAPSVPSYEVELTGTPDGRTWSGRETISFTNTAAESLPEVYVRLWGNSRGCGSVVVTGGTAMRDCTVVKFPLKERLEPGKRASISFDVKLTAPDREDRFGRSGEFSFFGNALPVLAVRDAAGWHLERDVGIGESFYTVAADFAVRLMHTGNLAVPSTGVLSDGVAIARQVRDFAWAAGPFRTTSITSPGGVTVRTWATPTVTADAVSSARADAAAALDEFGRRFGAYPDHELDLVLNDRWTAFSGMEYPGFVLLISPKSPVVHEVAHQWWYGIVGNNEYADPWLDESFATYATDVFEGNHRAGCWPGTLPVAITRDMGYWGAHDTSYGTFVYTYGSCMLHELERLIGTPAMERLLATYAKTHWHGVVTPAAFKAAAQAASSVDLAPFWRDHGIG</sequence>
<feature type="binding site" evidence="1">
    <location>
        <position position="284"/>
    </location>
    <ligand>
        <name>Zn(2+)</name>
        <dbReference type="ChEBI" id="CHEBI:29105"/>
        <note>catalytic</note>
    </ligand>
</feature>
<feature type="binding site" evidence="1">
    <location>
        <position position="288"/>
    </location>
    <ligand>
        <name>Zn(2+)</name>
        <dbReference type="ChEBI" id="CHEBI:29105"/>
        <note>catalytic</note>
    </ligand>
</feature>
<dbReference type="CDD" id="cd09604">
    <property type="entry name" value="M1_APN_like"/>
    <property type="match status" value="1"/>
</dbReference>
<dbReference type="OrthoDB" id="100605at2"/>
<dbReference type="GO" id="GO:0046872">
    <property type="term" value="F:metal ion binding"/>
    <property type="evidence" value="ECO:0007669"/>
    <property type="project" value="UniProtKB-KW"/>
</dbReference>
<dbReference type="AlphaFoldDB" id="A0A4R4PZQ5"/>
<dbReference type="Proteomes" id="UP000295075">
    <property type="component" value="Unassembled WGS sequence"/>
</dbReference>
<keyword evidence="1" id="KW-0479">Metal-binding</keyword>
<gene>
    <name evidence="3" type="ORF">E1261_19580</name>
</gene>
<dbReference type="InterPro" id="IPR034015">
    <property type="entry name" value="M1_LTA4H"/>
</dbReference>
<evidence type="ECO:0000256" key="1">
    <source>
        <dbReference type="PIRSR" id="PIRSR634015-3"/>
    </source>
</evidence>
<keyword evidence="4" id="KW-1185">Reference proteome</keyword>
<dbReference type="RefSeq" id="WP_132408419.1">
    <property type="nucleotide sequence ID" value="NZ_SMKA01000085.1"/>
</dbReference>
<dbReference type="InterPro" id="IPR027268">
    <property type="entry name" value="Peptidase_M4/M1_CTD_sf"/>
</dbReference>
<feature type="signal peptide" evidence="2">
    <location>
        <begin position="1"/>
        <end position="16"/>
    </location>
</feature>
<evidence type="ECO:0000313" key="4">
    <source>
        <dbReference type="Proteomes" id="UP000295075"/>
    </source>
</evidence>
<evidence type="ECO:0000313" key="3">
    <source>
        <dbReference type="EMBL" id="TDC28074.1"/>
    </source>
</evidence>
<evidence type="ECO:0000256" key="2">
    <source>
        <dbReference type="SAM" id="SignalP"/>
    </source>
</evidence>
<organism evidence="3 4">
    <name type="scientific">Kribbella albertanoniae</name>
    <dbReference type="NCBI Taxonomy" id="1266829"/>
    <lineage>
        <taxon>Bacteria</taxon>
        <taxon>Bacillati</taxon>
        <taxon>Actinomycetota</taxon>
        <taxon>Actinomycetes</taxon>
        <taxon>Propionibacteriales</taxon>
        <taxon>Kribbellaceae</taxon>
        <taxon>Kribbella</taxon>
    </lineage>
</organism>
<keyword evidence="2" id="KW-0732">Signal</keyword>
<dbReference type="PANTHER" id="PTHR45726:SF3">
    <property type="entry name" value="LEUKOTRIENE A-4 HYDROLASE"/>
    <property type="match status" value="1"/>
</dbReference>
<protein>
    <submittedName>
        <fullName evidence="3">M1 family peptidase</fullName>
    </submittedName>
</protein>
<proteinExistence type="predicted"/>
<dbReference type="SUPFAM" id="SSF55486">
    <property type="entry name" value="Metalloproteases ('zincins'), catalytic domain"/>
    <property type="match status" value="1"/>
</dbReference>
<name>A0A4R4PZQ5_9ACTN</name>